<comment type="caution">
    <text evidence="2">The sequence shown here is derived from an EMBL/GenBank/DDBJ whole genome shotgun (WGS) entry which is preliminary data.</text>
</comment>
<dbReference type="InterPro" id="IPR038728">
    <property type="entry name" value="YkvI-like"/>
</dbReference>
<keyword evidence="1" id="KW-0472">Membrane</keyword>
<accession>A0A4S3PMP6</accession>
<protein>
    <recommendedName>
        <fullName evidence="4">Membrane protein YkvI</fullName>
    </recommendedName>
</protein>
<name>A0A4S3PMP6_9BACI</name>
<sequence length="339" mass="38004">MYQAGIRWMFLILGTAIGAGYASGREIWQFYGEQSGLAILFFTIIFIICCYIIMKISYEKKAEHFVPVLKELVGEKASHVYDVITILYLFSTTVVMLAGGGATLELFNIPFWWGILIFGFFLVLVFLWNINGLVSINMAIIPALIIFLITVLFIFLTSAGKDFSFNLQEQSNWPSAFTFTALNILPLVAVLGAIGKEMKSKGEAWVASIGSGLFLGVITFIYNEALIEVAQEIMLYEIPLFVILKNFPYIAVFIMSILLFGAIFTTAASGLLGLSTRFKDIMKMPLWMIAILLILLMIPFTTFGFSTLVSILYPIYGIANLYLLAVILLYPIVNRYNFK</sequence>
<feature type="transmembrane region" description="Helical" evidence="1">
    <location>
        <begin position="111"/>
        <end position="129"/>
    </location>
</feature>
<gene>
    <name evidence="2" type="ORF">E1I69_17275</name>
</gene>
<reference evidence="2 3" key="1">
    <citation type="journal article" date="2019" name="Indoor Air">
        <title>Impacts of indoor surface finishes on bacterial viability.</title>
        <authorList>
            <person name="Hu J."/>
            <person name="Maamar S.B."/>
            <person name="Glawe A.J."/>
            <person name="Gottel N."/>
            <person name="Gilbert J.A."/>
            <person name="Hartmann E.M."/>
        </authorList>
    </citation>
    <scope>NUCLEOTIDE SEQUENCE [LARGE SCALE GENOMIC DNA]</scope>
    <source>
        <strain evidence="2 3">AF060A6</strain>
    </source>
</reference>
<dbReference type="Proteomes" id="UP000306477">
    <property type="component" value="Unassembled WGS sequence"/>
</dbReference>
<dbReference type="PANTHER" id="PTHR37814">
    <property type="entry name" value="CONSERVED MEMBRANE PROTEIN"/>
    <property type="match status" value="1"/>
</dbReference>
<feature type="transmembrane region" description="Helical" evidence="1">
    <location>
        <begin position="34"/>
        <end position="54"/>
    </location>
</feature>
<feature type="transmembrane region" description="Helical" evidence="1">
    <location>
        <begin position="176"/>
        <end position="194"/>
    </location>
</feature>
<keyword evidence="3" id="KW-1185">Reference proteome</keyword>
<evidence type="ECO:0000313" key="3">
    <source>
        <dbReference type="Proteomes" id="UP000306477"/>
    </source>
</evidence>
<dbReference type="STRING" id="1033734.GCA_000285535_02777"/>
<feature type="transmembrane region" description="Helical" evidence="1">
    <location>
        <begin position="247"/>
        <end position="274"/>
    </location>
</feature>
<evidence type="ECO:0000256" key="1">
    <source>
        <dbReference type="SAM" id="Phobius"/>
    </source>
</evidence>
<evidence type="ECO:0000313" key="2">
    <source>
        <dbReference type="EMBL" id="THE10807.1"/>
    </source>
</evidence>
<dbReference type="OrthoDB" id="4424890at2"/>
<dbReference type="EMBL" id="SLUB01000039">
    <property type="protein sequence ID" value="THE10807.1"/>
    <property type="molecule type" value="Genomic_DNA"/>
</dbReference>
<feature type="transmembrane region" description="Helical" evidence="1">
    <location>
        <begin position="286"/>
        <end position="305"/>
    </location>
</feature>
<feature type="transmembrane region" description="Helical" evidence="1">
    <location>
        <begin position="80"/>
        <end position="99"/>
    </location>
</feature>
<evidence type="ECO:0008006" key="4">
    <source>
        <dbReference type="Google" id="ProtNLM"/>
    </source>
</evidence>
<feature type="transmembrane region" description="Helical" evidence="1">
    <location>
        <begin position="311"/>
        <end position="333"/>
    </location>
</feature>
<feature type="transmembrane region" description="Helical" evidence="1">
    <location>
        <begin position="136"/>
        <end position="156"/>
    </location>
</feature>
<dbReference type="AlphaFoldDB" id="A0A4S3PMP6"/>
<keyword evidence="1" id="KW-0812">Transmembrane</keyword>
<proteinExistence type="predicted"/>
<dbReference type="RefSeq" id="WP_136380814.1">
    <property type="nucleotide sequence ID" value="NZ_SLUB01000039.1"/>
</dbReference>
<keyword evidence="1" id="KW-1133">Transmembrane helix</keyword>
<dbReference type="PANTHER" id="PTHR37814:SF1">
    <property type="entry name" value="MEMBRANE PROTEIN"/>
    <property type="match status" value="1"/>
</dbReference>
<feature type="transmembrane region" description="Helical" evidence="1">
    <location>
        <begin position="206"/>
        <end position="227"/>
    </location>
</feature>
<organism evidence="2 3">
    <name type="scientific">Bacillus timonensis</name>
    <dbReference type="NCBI Taxonomy" id="1033734"/>
    <lineage>
        <taxon>Bacteria</taxon>
        <taxon>Bacillati</taxon>
        <taxon>Bacillota</taxon>
        <taxon>Bacilli</taxon>
        <taxon>Bacillales</taxon>
        <taxon>Bacillaceae</taxon>
        <taxon>Bacillus</taxon>
    </lineage>
</organism>